<comment type="caution">
    <text evidence="1">The sequence shown here is derived from an EMBL/GenBank/DDBJ whole genome shotgun (WGS) entry which is preliminary data.</text>
</comment>
<evidence type="ECO:0000313" key="2">
    <source>
        <dbReference type="Proteomes" id="UP000887013"/>
    </source>
</evidence>
<dbReference type="AlphaFoldDB" id="A0A8X6NM56"/>
<keyword evidence="2" id="KW-1185">Reference proteome</keyword>
<accession>A0A8X6NM56</accession>
<sequence>MREARNDFCADMFCESFLMVSCPHSHRCAERNAGTGSFFSFNIQWYLDVLPMSPFPHWRPFQNDFLVRVDWVFQVEHPPLEFIFVLRATEQKKNEKERERRGGCSAPAERASPDDIWAILLAHCQERELGPKIAGKKVRAHSPIDVWREAVASPRPSAEACNPAKNGEARGVPVRYSRTLTTWGGKCQHASVSSFFSDLFVFN</sequence>
<dbReference type="EMBL" id="BMAW01059244">
    <property type="protein sequence ID" value="GFT20275.1"/>
    <property type="molecule type" value="Genomic_DNA"/>
</dbReference>
<reference evidence="1" key="1">
    <citation type="submission" date="2020-08" db="EMBL/GenBank/DDBJ databases">
        <title>Multicomponent nature underlies the extraordinary mechanical properties of spider dragline silk.</title>
        <authorList>
            <person name="Kono N."/>
            <person name="Nakamura H."/>
            <person name="Mori M."/>
            <person name="Yoshida Y."/>
            <person name="Ohtoshi R."/>
            <person name="Malay A.D."/>
            <person name="Moran D.A.P."/>
            <person name="Tomita M."/>
            <person name="Numata K."/>
            <person name="Arakawa K."/>
        </authorList>
    </citation>
    <scope>NUCLEOTIDE SEQUENCE</scope>
</reference>
<gene>
    <name evidence="1" type="ORF">NPIL_58431</name>
</gene>
<proteinExistence type="predicted"/>
<protein>
    <submittedName>
        <fullName evidence="1">Uncharacterized protein</fullName>
    </submittedName>
</protein>
<name>A0A8X6NM56_NEPPI</name>
<organism evidence="1 2">
    <name type="scientific">Nephila pilipes</name>
    <name type="common">Giant wood spider</name>
    <name type="synonym">Nephila maculata</name>
    <dbReference type="NCBI Taxonomy" id="299642"/>
    <lineage>
        <taxon>Eukaryota</taxon>
        <taxon>Metazoa</taxon>
        <taxon>Ecdysozoa</taxon>
        <taxon>Arthropoda</taxon>
        <taxon>Chelicerata</taxon>
        <taxon>Arachnida</taxon>
        <taxon>Araneae</taxon>
        <taxon>Araneomorphae</taxon>
        <taxon>Entelegynae</taxon>
        <taxon>Araneoidea</taxon>
        <taxon>Nephilidae</taxon>
        <taxon>Nephila</taxon>
    </lineage>
</organism>
<dbReference type="Proteomes" id="UP000887013">
    <property type="component" value="Unassembled WGS sequence"/>
</dbReference>
<evidence type="ECO:0000313" key="1">
    <source>
        <dbReference type="EMBL" id="GFT20275.1"/>
    </source>
</evidence>